<gene>
    <name evidence="15" type="ORF">CRP01_04395</name>
</gene>
<keyword evidence="8" id="KW-0479">Metal-binding</keyword>
<keyword evidence="6" id="KW-0031">Aminopeptidase</keyword>
<dbReference type="GO" id="GO:0043171">
    <property type="term" value="P:peptide catabolic process"/>
    <property type="evidence" value="ECO:0007669"/>
    <property type="project" value="TreeGrafter"/>
</dbReference>
<dbReference type="GO" id="GO:0016285">
    <property type="term" value="F:alanyl aminopeptidase activity"/>
    <property type="evidence" value="ECO:0007669"/>
    <property type="project" value="UniProtKB-EC"/>
</dbReference>
<evidence type="ECO:0000256" key="12">
    <source>
        <dbReference type="SAM" id="SignalP"/>
    </source>
</evidence>
<comment type="caution">
    <text evidence="15">The sequence shown here is derived from an EMBL/GenBank/DDBJ whole genome shotgun (WGS) entry which is preliminary data.</text>
</comment>
<dbReference type="GO" id="GO:0070006">
    <property type="term" value="F:metalloaminopeptidase activity"/>
    <property type="evidence" value="ECO:0007669"/>
    <property type="project" value="TreeGrafter"/>
</dbReference>
<keyword evidence="11" id="KW-0482">Metalloprotease</keyword>
<reference evidence="15 16" key="1">
    <citation type="submission" date="2017-10" db="EMBL/GenBank/DDBJ databases">
        <title>The draft genome sequence of Lewinella nigricans NBRC 102662.</title>
        <authorList>
            <person name="Wang K."/>
        </authorList>
    </citation>
    <scope>NUCLEOTIDE SEQUENCE [LARGE SCALE GENOMIC DNA]</scope>
    <source>
        <strain evidence="15 16">NBRC 102662</strain>
    </source>
</reference>
<evidence type="ECO:0000313" key="15">
    <source>
        <dbReference type="EMBL" id="PHN08001.1"/>
    </source>
</evidence>
<dbReference type="EMBL" id="PDUD01000004">
    <property type="protein sequence ID" value="PHN08001.1"/>
    <property type="molecule type" value="Genomic_DNA"/>
</dbReference>
<dbReference type="InterPro" id="IPR001930">
    <property type="entry name" value="Peptidase_M1"/>
</dbReference>
<dbReference type="Gene3D" id="2.60.40.1730">
    <property type="entry name" value="tricorn interacting facor f3 domain"/>
    <property type="match status" value="1"/>
</dbReference>
<sequence length="539" mass="61730">MKRSLPRPCWFVLFLFSGILSAFAQNQIPRLDQIDVQHYQFQLALSDATDEIRGKAEITIKFLQPLASFDLDLVAYRETEETGMKVEQVRLGEQSLSFEQSGEKLTIQLPTAPERDSEHNFSVSYRGIPADGLIIDANKFGHRTFFGDNWPNRAHHWLPSVDHPSDKASVEFIVTAPEHYQVIGNGVQVEETNLLNGLKLTHWREDVPLPTKVMVIGAADFAVQRAGAVMGIPITSWVYPENRQAGFFDYGQALDVLPFFIERVGPYSYSKLANVQSKTRYGGMENASNIFYYENSVNGRKEQESLITHEIAHQWFGNSASEGNWHHVWLSEGFATYFTILYFEYEHSAEAAREMRREDRDQIINFAASSDSPIIDTRITDYNDLLNTNSYQKGGWVLHMLRRKIGDDAFWRGIREYYTTYRNGNALSEDLQRIMEKAGGQDLDTFFEQWLYRPGLPILEVQLTPGSKRNKHELRIRQTQEGAAFEFPLKIDLYGVDGNSETITVDVRKKEESQTIKFKGTIERIEIDPEVDLLVGETP</sequence>
<keyword evidence="9" id="KW-0378">Hydrolase</keyword>
<evidence type="ECO:0000256" key="6">
    <source>
        <dbReference type="ARBA" id="ARBA00022438"/>
    </source>
</evidence>
<dbReference type="Pfam" id="PF17900">
    <property type="entry name" value="Peptidase_M1_N"/>
    <property type="match status" value="1"/>
</dbReference>
<evidence type="ECO:0000259" key="14">
    <source>
        <dbReference type="Pfam" id="PF17900"/>
    </source>
</evidence>
<dbReference type="InterPro" id="IPR014782">
    <property type="entry name" value="Peptidase_M1_dom"/>
</dbReference>
<dbReference type="CDD" id="cd09603">
    <property type="entry name" value="M1_APN_like"/>
    <property type="match status" value="1"/>
</dbReference>
<dbReference type="GO" id="GO:0005737">
    <property type="term" value="C:cytoplasm"/>
    <property type="evidence" value="ECO:0007669"/>
    <property type="project" value="TreeGrafter"/>
</dbReference>
<evidence type="ECO:0000256" key="4">
    <source>
        <dbReference type="ARBA" id="ARBA00012564"/>
    </source>
</evidence>
<dbReference type="GO" id="GO:0005615">
    <property type="term" value="C:extracellular space"/>
    <property type="evidence" value="ECO:0007669"/>
    <property type="project" value="TreeGrafter"/>
</dbReference>
<dbReference type="Pfam" id="PF01433">
    <property type="entry name" value="Peptidase_M1"/>
    <property type="match status" value="1"/>
</dbReference>
<evidence type="ECO:0000256" key="2">
    <source>
        <dbReference type="ARBA" id="ARBA00001947"/>
    </source>
</evidence>
<evidence type="ECO:0000256" key="5">
    <source>
        <dbReference type="ARBA" id="ARBA00015611"/>
    </source>
</evidence>
<evidence type="ECO:0000259" key="13">
    <source>
        <dbReference type="Pfam" id="PF01433"/>
    </source>
</evidence>
<keyword evidence="7" id="KW-0645">Protease</keyword>
<protein>
    <recommendedName>
        <fullName evidence="5">Aminopeptidase N</fullName>
        <ecNumber evidence="4">3.4.11.2</ecNumber>
    </recommendedName>
</protein>
<comment type="cofactor">
    <cofactor evidence="2">
        <name>Zn(2+)</name>
        <dbReference type="ChEBI" id="CHEBI:29105"/>
    </cofactor>
</comment>
<dbReference type="InterPro" id="IPR045357">
    <property type="entry name" value="Aminopeptidase_N-like_N"/>
</dbReference>
<dbReference type="InterPro" id="IPR050344">
    <property type="entry name" value="Peptidase_M1_aminopeptidases"/>
</dbReference>
<dbReference type="SUPFAM" id="SSF55486">
    <property type="entry name" value="Metalloproteases ('zincins'), catalytic domain"/>
    <property type="match status" value="1"/>
</dbReference>
<evidence type="ECO:0000313" key="16">
    <source>
        <dbReference type="Proteomes" id="UP000223913"/>
    </source>
</evidence>
<dbReference type="PANTHER" id="PTHR11533">
    <property type="entry name" value="PROTEASE M1 ZINC METALLOPROTEASE"/>
    <property type="match status" value="1"/>
</dbReference>
<dbReference type="PANTHER" id="PTHR11533:SF174">
    <property type="entry name" value="PUROMYCIN-SENSITIVE AMINOPEPTIDASE-RELATED"/>
    <property type="match status" value="1"/>
</dbReference>
<dbReference type="GO" id="GO:0042277">
    <property type="term" value="F:peptide binding"/>
    <property type="evidence" value="ECO:0007669"/>
    <property type="project" value="TreeGrafter"/>
</dbReference>
<dbReference type="PRINTS" id="PR00756">
    <property type="entry name" value="ALADIPTASE"/>
</dbReference>
<proteinExistence type="inferred from homology"/>
<evidence type="ECO:0000256" key="8">
    <source>
        <dbReference type="ARBA" id="ARBA00022723"/>
    </source>
</evidence>
<evidence type="ECO:0000256" key="3">
    <source>
        <dbReference type="ARBA" id="ARBA00010136"/>
    </source>
</evidence>
<feature type="signal peptide" evidence="12">
    <location>
        <begin position="1"/>
        <end position="24"/>
    </location>
</feature>
<dbReference type="SUPFAM" id="SSF63737">
    <property type="entry name" value="Leukotriene A4 hydrolase N-terminal domain"/>
    <property type="match status" value="1"/>
</dbReference>
<dbReference type="OrthoDB" id="100605at2"/>
<feature type="chain" id="PRO_5012226330" description="Aminopeptidase N" evidence="12">
    <location>
        <begin position="25"/>
        <end position="539"/>
    </location>
</feature>
<evidence type="ECO:0000256" key="9">
    <source>
        <dbReference type="ARBA" id="ARBA00022801"/>
    </source>
</evidence>
<evidence type="ECO:0000256" key="1">
    <source>
        <dbReference type="ARBA" id="ARBA00000098"/>
    </source>
</evidence>
<dbReference type="InterPro" id="IPR027268">
    <property type="entry name" value="Peptidase_M4/M1_CTD_sf"/>
</dbReference>
<comment type="similarity">
    <text evidence="3">Belongs to the peptidase M1 family.</text>
</comment>
<feature type="domain" description="Aminopeptidase N-like N-terminal" evidence="14">
    <location>
        <begin position="37"/>
        <end position="211"/>
    </location>
</feature>
<evidence type="ECO:0000256" key="10">
    <source>
        <dbReference type="ARBA" id="ARBA00022833"/>
    </source>
</evidence>
<dbReference type="Gene3D" id="1.10.390.10">
    <property type="entry name" value="Neutral Protease Domain 2"/>
    <property type="match status" value="1"/>
</dbReference>
<dbReference type="RefSeq" id="WP_099148791.1">
    <property type="nucleotide sequence ID" value="NZ_PDUD01000004.1"/>
</dbReference>
<name>A0A2D0NHP6_FLAN2</name>
<keyword evidence="10" id="KW-0862">Zinc</keyword>
<organism evidence="15 16">
    <name type="scientific">Flavilitoribacter nigricans (strain ATCC 23147 / DSM 23189 / NBRC 102662 / NCIMB 1420 / SS-2)</name>
    <name type="common">Lewinella nigricans</name>
    <dbReference type="NCBI Taxonomy" id="1122177"/>
    <lineage>
        <taxon>Bacteria</taxon>
        <taxon>Pseudomonadati</taxon>
        <taxon>Bacteroidota</taxon>
        <taxon>Saprospiria</taxon>
        <taxon>Saprospirales</taxon>
        <taxon>Lewinellaceae</taxon>
        <taxon>Flavilitoribacter</taxon>
    </lineage>
</organism>
<comment type="catalytic activity">
    <reaction evidence="1">
        <text>Release of an N-terminal amino acid, Xaa-|-Yaa- from a peptide, amide or arylamide. Xaa is preferably Ala, but may be most amino acids including Pro (slow action). When a terminal hydrophobic residue is followed by a prolyl residue, the two may be released as an intact Xaa-Pro dipeptide.</text>
        <dbReference type="EC" id="3.4.11.2"/>
    </reaction>
</comment>
<evidence type="ECO:0000256" key="11">
    <source>
        <dbReference type="ARBA" id="ARBA00023049"/>
    </source>
</evidence>
<accession>A0A2D0NHP6</accession>
<dbReference type="InterPro" id="IPR042097">
    <property type="entry name" value="Aminopeptidase_N-like_N_sf"/>
</dbReference>
<dbReference type="AlphaFoldDB" id="A0A2D0NHP6"/>
<keyword evidence="16" id="KW-1185">Reference proteome</keyword>
<dbReference type="Proteomes" id="UP000223913">
    <property type="component" value="Unassembled WGS sequence"/>
</dbReference>
<dbReference type="GO" id="GO:0006508">
    <property type="term" value="P:proteolysis"/>
    <property type="evidence" value="ECO:0007669"/>
    <property type="project" value="UniProtKB-KW"/>
</dbReference>
<dbReference type="GO" id="GO:0008270">
    <property type="term" value="F:zinc ion binding"/>
    <property type="evidence" value="ECO:0007669"/>
    <property type="project" value="InterPro"/>
</dbReference>
<dbReference type="GO" id="GO:0016020">
    <property type="term" value="C:membrane"/>
    <property type="evidence" value="ECO:0007669"/>
    <property type="project" value="TreeGrafter"/>
</dbReference>
<keyword evidence="12" id="KW-0732">Signal</keyword>
<feature type="domain" description="Peptidase M1 membrane alanine aminopeptidase" evidence="13">
    <location>
        <begin position="266"/>
        <end position="450"/>
    </location>
</feature>
<dbReference type="EC" id="3.4.11.2" evidence="4"/>
<evidence type="ECO:0000256" key="7">
    <source>
        <dbReference type="ARBA" id="ARBA00022670"/>
    </source>
</evidence>